<feature type="region of interest" description="Disordered" evidence="2">
    <location>
        <begin position="1"/>
        <end position="58"/>
    </location>
</feature>
<feature type="compositionally biased region" description="Basic and acidic residues" evidence="2">
    <location>
        <begin position="764"/>
        <end position="775"/>
    </location>
</feature>
<gene>
    <name evidence="4" type="ORF">BofuT4_P134380.1</name>
</gene>
<dbReference type="EMBL" id="FQ790347">
    <property type="protein sequence ID" value="CCD53393.1"/>
    <property type="molecule type" value="Genomic_DNA"/>
</dbReference>
<organism evidence="4 5">
    <name type="scientific">Botryotinia fuckeliana (strain T4)</name>
    <name type="common">Noble rot fungus</name>
    <name type="synonym">Botrytis cinerea</name>
    <dbReference type="NCBI Taxonomy" id="999810"/>
    <lineage>
        <taxon>Eukaryota</taxon>
        <taxon>Fungi</taxon>
        <taxon>Dikarya</taxon>
        <taxon>Ascomycota</taxon>
        <taxon>Pezizomycotina</taxon>
        <taxon>Leotiomycetes</taxon>
        <taxon>Helotiales</taxon>
        <taxon>Sclerotiniaceae</taxon>
        <taxon>Botrytis</taxon>
    </lineage>
</organism>
<evidence type="ECO:0000313" key="5">
    <source>
        <dbReference type="Proteomes" id="UP000008177"/>
    </source>
</evidence>
<dbReference type="GO" id="GO:0005938">
    <property type="term" value="C:cell cortex"/>
    <property type="evidence" value="ECO:0007669"/>
    <property type="project" value="TreeGrafter"/>
</dbReference>
<keyword evidence="1" id="KW-0343">GTPase activation</keyword>
<evidence type="ECO:0000256" key="2">
    <source>
        <dbReference type="SAM" id="MobiDB-lite"/>
    </source>
</evidence>
<feature type="compositionally biased region" description="Low complexity" evidence="2">
    <location>
        <begin position="735"/>
        <end position="755"/>
    </location>
</feature>
<dbReference type="GO" id="GO:0007165">
    <property type="term" value="P:signal transduction"/>
    <property type="evidence" value="ECO:0007669"/>
    <property type="project" value="InterPro"/>
</dbReference>
<dbReference type="PANTHER" id="PTHR15228">
    <property type="entry name" value="SPERMATHECAL PHYSIOLOGY VARIANT"/>
    <property type="match status" value="1"/>
</dbReference>
<dbReference type="eggNOG" id="KOG2710">
    <property type="taxonomic scope" value="Eukaryota"/>
</dbReference>
<feature type="compositionally biased region" description="Basic and acidic residues" evidence="2">
    <location>
        <begin position="808"/>
        <end position="820"/>
    </location>
</feature>
<feature type="compositionally biased region" description="Low complexity" evidence="2">
    <location>
        <begin position="882"/>
        <end position="898"/>
    </location>
</feature>
<sequence length="1007" mass="110141">MLSDHSTSSTTHQPFSSPQPAPIQQAASPPTKQSLKSWWKTFRPPARTQEPSTGKDPPKFLLLKAQKQSEDLGHSLYANFVSNLPRNLDPLFKENPMDNNTSIVDGTPEFATDTNPEADELATKTQSSTTTFTGHAQSLHEYKSRSILWPSSSSLVSGKHILMVNPQHNSNYENRHPQTTSGIKRRKRSSFSKKLSKDIAAKQRSKIRVQNNHSHYIKQQSTNSLSRSQHLLIFCRYHHIKFSLLKLVTMIKSKLTKETPESQPTGIFGVPLRQSIAYANVAISLVDAQGQSYIYGYVPIVVAKCGVYLKEKGVFLESRCCFDVWLTAIRTATNVEGIFRLSGSEKRIKELKTIFDSPDRYGKGLDWAGYTVHDAANVLRRYLNLLPEPIVPLDLYSRFREPLRGHTMAAVGDSDGSPQFSDNFDVNKAIITYQQLITELPPLNRQLLLYILDLLAVFASKSDENRMTAVNLAAIFQPGMLSHPEHDMAPAEYRLSQDVLIFLIENQDHFLIGMRGTAADEQTLNEVEHGTPPPGTPTTPGRSKTAIGRSSSNASAGADSVRKFGGIRRNVSVSSRHSRQSNGAPSPASPAYGIALTSSSSGGVHRSNTVPSKKSPGLPSSRMNKNSGPPSPSPAGLTANRSNGPRGLSPALPPSPGHISPSSPALALNTTTEPSLADSAHTVTSQERLIPESNERSPEVSTPSRIVSNLFQRSPTESADRRQPNKLRKKRVPGSSNLSAQSSTNSLNGRSSSISPGLHASRGNSDHAEHPHLEHLSTLNPILSNTQATPPATETPRAEQPPHFTPMRPEDPHHPSDRTLRPVISPVSSLHSHSSFNDQSDLDHGEDPALAEARERRSMWRLSRRRDDSNTLGASLSPNKNGSDSGAGASSSSVGSSGRPRKSFTGDTMPLGPDSGLPHAQIMSSNDSGSVAPEERRGPLGWIKSKMREKRDESREKDAERERNKSPPGDRPHNISSSALSPRGKSIDINRGEEPERFNGRDHNLSQ</sequence>
<feature type="compositionally biased region" description="Polar residues" evidence="2">
    <location>
        <begin position="596"/>
        <end position="612"/>
    </location>
</feature>
<dbReference type="Gene3D" id="1.10.555.10">
    <property type="entry name" value="Rho GTPase activation protein"/>
    <property type="match status" value="1"/>
</dbReference>
<dbReference type="InterPro" id="IPR051025">
    <property type="entry name" value="RhoGAP"/>
</dbReference>
<dbReference type="PROSITE" id="PS50238">
    <property type="entry name" value="RHOGAP"/>
    <property type="match status" value="1"/>
</dbReference>
<evidence type="ECO:0000259" key="3">
    <source>
        <dbReference type="PROSITE" id="PS50238"/>
    </source>
</evidence>
<dbReference type="GO" id="GO:0005096">
    <property type="term" value="F:GTPase activator activity"/>
    <property type="evidence" value="ECO:0007669"/>
    <property type="project" value="UniProtKB-KW"/>
</dbReference>
<feature type="compositionally biased region" description="Polar residues" evidence="2">
    <location>
        <begin position="870"/>
        <end position="881"/>
    </location>
</feature>
<dbReference type="STRING" id="999810.G2YP45"/>
<dbReference type="SMART" id="SM00324">
    <property type="entry name" value="RhoGAP"/>
    <property type="match status" value="1"/>
</dbReference>
<dbReference type="InterPro" id="IPR008936">
    <property type="entry name" value="Rho_GTPase_activation_prot"/>
</dbReference>
<protein>
    <submittedName>
        <fullName evidence="4">Similar to RhoGAP protein</fullName>
    </submittedName>
</protein>
<feature type="region of interest" description="Disordered" evidence="2">
    <location>
        <begin position="168"/>
        <end position="196"/>
    </location>
</feature>
<dbReference type="SUPFAM" id="SSF48350">
    <property type="entry name" value="GTPase activation domain, GAP"/>
    <property type="match status" value="1"/>
</dbReference>
<dbReference type="OrthoDB" id="3196451at2759"/>
<dbReference type="InParanoid" id="G2YP45"/>
<dbReference type="Pfam" id="PF00620">
    <property type="entry name" value="RhoGAP"/>
    <property type="match status" value="1"/>
</dbReference>
<feature type="compositionally biased region" description="Polar residues" evidence="2">
    <location>
        <begin position="777"/>
        <end position="792"/>
    </location>
</feature>
<feature type="compositionally biased region" description="Low complexity" evidence="2">
    <location>
        <begin position="13"/>
        <end position="30"/>
    </location>
</feature>
<dbReference type="AlphaFoldDB" id="G2YP45"/>
<dbReference type="CDD" id="cd04396">
    <property type="entry name" value="RhoGAP_fSAC7_BAG7"/>
    <property type="match status" value="1"/>
</dbReference>
<feature type="compositionally biased region" description="Low complexity" evidence="2">
    <location>
        <begin position="822"/>
        <end position="835"/>
    </location>
</feature>
<name>G2YP45_BOTF4</name>
<dbReference type="HOGENOM" id="CLU_004568_0_1_1"/>
<feature type="compositionally biased region" description="Basic and acidic residues" evidence="2">
    <location>
        <begin position="841"/>
        <end position="858"/>
    </location>
</feature>
<feature type="compositionally biased region" description="Basic and acidic residues" evidence="2">
    <location>
        <begin position="985"/>
        <end position="1007"/>
    </location>
</feature>
<reference evidence="5" key="1">
    <citation type="journal article" date="2011" name="PLoS Genet.">
        <title>Genomic analysis of the necrotrophic fungal pathogens Sclerotinia sclerotiorum and Botrytis cinerea.</title>
        <authorList>
            <person name="Amselem J."/>
            <person name="Cuomo C.A."/>
            <person name="van Kan J.A."/>
            <person name="Viaud M."/>
            <person name="Benito E.P."/>
            <person name="Couloux A."/>
            <person name="Coutinho P.M."/>
            <person name="de Vries R.P."/>
            <person name="Dyer P.S."/>
            <person name="Fillinger S."/>
            <person name="Fournier E."/>
            <person name="Gout L."/>
            <person name="Hahn M."/>
            <person name="Kohn L."/>
            <person name="Lapalu N."/>
            <person name="Plummer K.M."/>
            <person name="Pradier J.M."/>
            <person name="Quevillon E."/>
            <person name="Sharon A."/>
            <person name="Simon A."/>
            <person name="ten Have A."/>
            <person name="Tudzynski B."/>
            <person name="Tudzynski P."/>
            <person name="Wincker P."/>
            <person name="Andrew M."/>
            <person name="Anthouard V."/>
            <person name="Beever R.E."/>
            <person name="Beffa R."/>
            <person name="Benoit I."/>
            <person name="Bouzid O."/>
            <person name="Brault B."/>
            <person name="Chen Z."/>
            <person name="Choquer M."/>
            <person name="Collemare J."/>
            <person name="Cotton P."/>
            <person name="Danchin E.G."/>
            <person name="Da Silva C."/>
            <person name="Gautier A."/>
            <person name="Giraud C."/>
            <person name="Giraud T."/>
            <person name="Gonzalez C."/>
            <person name="Grossetete S."/>
            <person name="Guldener U."/>
            <person name="Henrissat B."/>
            <person name="Howlett B.J."/>
            <person name="Kodira C."/>
            <person name="Kretschmer M."/>
            <person name="Lappartient A."/>
            <person name="Leroch M."/>
            <person name="Levis C."/>
            <person name="Mauceli E."/>
            <person name="Neuveglise C."/>
            <person name="Oeser B."/>
            <person name="Pearson M."/>
            <person name="Poulain J."/>
            <person name="Poussereau N."/>
            <person name="Quesneville H."/>
            <person name="Rascle C."/>
            <person name="Schumacher J."/>
            <person name="Segurens B."/>
            <person name="Sexton A."/>
            <person name="Silva E."/>
            <person name="Sirven C."/>
            <person name="Soanes D.M."/>
            <person name="Talbot N.J."/>
            <person name="Templeton M."/>
            <person name="Yandava C."/>
            <person name="Yarden O."/>
            <person name="Zeng Q."/>
            <person name="Rollins J.A."/>
            <person name="Lebrun M.H."/>
            <person name="Dickman M."/>
        </authorList>
    </citation>
    <scope>NUCLEOTIDE SEQUENCE [LARGE SCALE GENOMIC DNA]</scope>
    <source>
        <strain evidence="5">T4</strain>
    </source>
</reference>
<feature type="region of interest" description="Disordered" evidence="2">
    <location>
        <begin position="526"/>
        <end position="1007"/>
    </location>
</feature>
<dbReference type="Proteomes" id="UP000008177">
    <property type="component" value="Unplaced contigs"/>
</dbReference>
<dbReference type="GO" id="GO:0060237">
    <property type="term" value="P:regulation of fungal-type cell wall organization"/>
    <property type="evidence" value="ECO:0007669"/>
    <property type="project" value="TreeGrafter"/>
</dbReference>
<feature type="compositionally biased region" description="Polar residues" evidence="2">
    <location>
        <begin position="168"/>
        <end position="180"/>
    </location>
</feature>
<evidence type="ECO:0000313" key="4">
    <source>
        <dbReference type="EMBL" id="CCD53393.1"/>
    </source>
</evidence>
<dbReference type="InterPro" id="IPR000198">
    <property type="entry name" value="RhoGAP_dom"/>
</dbReference>
<feature type="compositionally biased region" description="Basic and acidic residues" evidence="2">
    <location>
        <begin position="689"/>
        <end position="698"/>
    </location>
</feature>
<accession>G2YP45</accession>
<feature type="domain" description="Rho-GAP" evidence="3">
    <location>
        <begin position="283"/>
        <end position="511"/>
    </location>
</feature>
<proteinExistence type="predicted"/>
<feature type="compositionally biased region" description="Basic and acidic residues" evidence="2">
    <location>
        <begin position="949"/>
        <end position="973"/>
    </location>
</feature>
<feature type="compositionally biased region" description="Polar residues" evidence="2">
    <location>
        <begin position="1"/>
        <end position="12"/>
    </location>
</feature>
<feature type="compositionally biased region" description="Polar residues" evidence="2">
    <location>
        <begin position="699"/>
        <end position="717"/>
    </location>
</feature>
<evidence type="ECO:0000256" key="1">
    <source>
        <dbReference type="ARBA" id="ARBA00022468"/>
    </source>
</evidence>
<dbReference type="PANTHER" id="PTHR15228:SF25">
    <property type="entry name" value="F-BAR DOMAIN-CONTAINING PROTEIN"/>
    <property type="match status" value="1"/>
</dbReference>